<proteinExistence type="predicted"/>
<protein>
    <recommendedName>
        <fullName evidence="3">NADAR domain-containing protein</fullName>
    </recommendedName>
</protein>
<name>A0A0F6A8I9_9GAMM</name>
<evidence type="ECO:0000256" key="2">
    <source>
        <dbReference type="ARBA" id="ARBA00000751"/>
    </source>
</evidence>
<accession>A0A0F6A8I9</accession>
<comment type="catalytic activity">
    <reaction evidence="2">
        <text>2,5-diamino-6-hydroxy-4-(5-phosphoribosylamino)-pyrimidine + H2O = 2,5,6-triamino-4-hydroxypyrimidine + D-ribose 5-phosphate</text>
        <dbReference type="Rhea" id="RHEA:23436"/>
        <dbReference type="ChEBI" id="CHEBI:15377"/>
        <dbReference type="ChEBI" id="CHEBI:58614"/>
        <dbReference type="ChEBI" id="CHEBI:78346"/>
        <dbReference type="ChEBI" id="CHEBI:137796"/>
    </reaction>
</comment>
<gene>
    <name evidence="4" type="ORF">N479_17925</name>
</gene>
<dbReference type="AlphaFoldDB" id="A0A0F6A8I9"/>
<dbReference type="PATRIC" id="fig|1129367.4.peg.3569"/>
<dbReference type="InterPro" id="IPR012816">
    <property type="entry name" value="NADAR"/>
</dbReference>
<evidence type="ECO:0000256" key="1">
    <source>
        <dbReference type="ARBA" id="ARBA00000022"/>
    </source>
</evidence>
<comment type="caution">
    <text evidence="4">The sequence shown here is derived from an EMBL/GenBank/DDBJ whole genome shotgun (WGS) entry which is preliminary data.</text>
</comment>
<dbReference type="InterPro" id="IPR037238">
    <property type="entry name" value="YbiA-like_sf"/>
</dbReference>
<comment type="catalytic activity">
    <reaction evidence="1">
        <text>5-amino-6-(5-phospho-D-ribosylamino)uracil + H2O = 5,6-diaminouracil + D-ribose 5-phosphate</text>
        <dbReference type="Rhea" id="RHEA:55020"/>
        <dbReference type="ChEBI" id="CHEBI:15377"/>
        <dbReference type="ChEBI" id="CHEBI:46252"/>
        <dbReference type="ChEBI" id="CHEBI:58453"/>
        <dbReference type="ChEBI" id="CHEBI:78346"/>
    </reaction>
</comment>
<dbReference type="SUPFAM" id="SSF143990">
    <property type="entry name" value="YbiA-like"/>
    <property type="match status" value="1"/>
</dbReference>
<dbReference type="EMBL" id="AUXW01000162">
    <property type="protein sequence ID" value="KKE82485.1"/>
    <property type="molecule type" value="Genomic_DNA"/>
</dbReference>
<sequence>MTKSCFSQWYEAKFEENGYLFATAEHYMMYHKAKLFDDNEACKRVLSAKTPGAAKAIGREVRGFEQKVWESKRFGIVVNANLAKFSQNPALRAFLINTRDRILVEASPVDKIWGVGLAQDDPCIEDVYSWQGLNLLGFALMEVREQLISDIDEE</sequence>
<dbReference type="Gene3D" id="1.10.357.40">
    <property type="entry name" value="YbiA-like"/>
    <property type="match status" value="1"/>
</dbReference>
<feature type="domain" description="NADAR" evidence="3">
    <location>
        <begin position="3"/>
        <end position="147"/>
    </location>
</feature>
<dbReference type="CDD" id="cd15457">
    <property type="entry name" value="NADAR"/>
    <property type="match status" value="1"/>
</dbReference>
<organism evidence="4 5">
    <name type="scientific">Pseudoalteromonas luteoviolacea S4054</name>
    <dbReference type="NCBI Taxonomy" id="1129367"/>
    <lineage>
        <taxon>Bacteria</taxon>
        <taxon>Pseudomonadati</taxon>
        <taxon>Pseudomonadota</taxon>
        <taxon>Gammaproteobacteria</taxon>
        <taxon>Alteromonadales</taxon>
        <taxon>Pseudoalteromonadaceae</taxon>
        <taxon>Pseudoalteromonas</taxon>
    </lineage>
</organism>
<evidence type="ECO:0000313" key="4">
    <source>
        <dbReference type="EMBL" id="KKE82485.1"/>
    </source>
</evidence>
<evidence type="ECO:0000313" key="5">
    <source>
        <dbReference type="Proteomes" id="UP000033434"/>
    </source>
</evidence>
<dbReference type="NCBIfam" id="TIGR02464">
    <property type="entry name" value="ribofla_fusion"/>
    <property type="match status" value="1"/>
</dbReference>
<dbReference type="Proteomes" id="UP000033434">
    <property type="component" value="Unassembled WGS sequence"/>
</dbReference>
<dbReference type="Pfam" id="PF08719">
    <property type="entry name" value="NADAR"/>
    <property type="match status" value="1"/>
</dbReference>
<evidence type="ECO:0000259" key="3">
    <source>
        <dbReference type="Pfam" id="PF08719"/>
    </source>
</evidence>
<reference evidence="4 5" key="1">
    <citation type="journal article" date="2015" name="BMC Genomics">
        <title>Genome mining reveals unlocked bioactive potential of marine Gram-negative bacteria.</title>
        <authorList>
            <person name="Machado H."/>
            <person name="Sonnenschein E.C."/>
            <person name="Melchiorsen J."/>
            <person name="Gram L."/>
        </authorList>
    </citation>
    <scope>NUCLEOTIDE SEQUENCE [LARGE SCALE GENOMIC DNA]</scope>
    <source>
        <strain evidence="4 5">S4054</strain>
    </source>
</reference>